<evidence type="ECO:0000313" key="2">
    <source>
        <dbReference type="Proteomes" id="UP000409545"/>
    </source>
</evidence>
<dbReference type="Proteomes" id="UP000409545">
    <property type="component" value="Unassembled WGS sequence"/>
</dbReference>
<dbReference type="AlphaFoldDB" id="A0A692CUV9"/>
<sequence>MIISVVNKKGGVGKTPFAFSIAKDLEYFLQSN</sequence>
<feature type="non-terminal residue" evidence="1">
    <location>
        <position position="32"/>
    </location>
</feature>
<dbReference type="InterPro" id="IPR027417">
    <property type="entry name" value="P-loop_NTPase"/>
</dbReference>
<dbReference type="EMBL" id="AACGUZ010000053">
    <property type="protein sequence ID" value="EAK5104540.1"/>
    <property type="molecule type" value="Genomic_DNA"/>
</dbReference>
<evidence type="ECO:0000313" key="1">
    <source>
        <dbReference type="EMBL" id="EAK5104540.1"/>
    </source>
</evidence>
<dbReference type="Gene3D" id="3.40.50.300">
    <property type="entry name" value="P-loop containing nucleotide triphosphate hydrolases"/>
    <property type="match status" value="1"/>
</dbReference>
<name>A0A692CUV9_CAMCO</name>
<organism evidence="1 2">
    <name type="scientific">Campylobacter coli</name>
    <dbReference type="NCBI Taxonomy" id="195"/>
    <lineage>
        <taxon>Bacteria</taxon>
        <taxon>Pseudomonadati</taxon>
        <taxon>Campylobacterota</taxon>
        <taxon>Epsilonproteobacteria</taxon>
        <taxon>Campylobacterales</taxon>
        <taxon>Campylobacteraceae</taxon>
        <taxon>Campylobacter</taxon>
    </lineage>
</organism>
<protein>
    <submittedName>
        <fullName evidence="1">ParA family protein</fullName>
    </submittedName>
</protein>
<accession>A0A692CUV9</accession>
<reference evidence="1 2" key="1">
    <citation type="submission" date="2018-05" db="EMBL/GenBank/DDBJ databases">
        <authorList>
            <consortium name="NARMS: The National Antimicrobial Resistance Monitoring System"/>
        </authorList>
    </citation>
    <scope>NUCLEOTIDE SEQUENCE [LARGE SCALE GENOMIC DNA]</scope>
    <source>
        <strain evidence="1 2">FSIS1711007</strain>
    </source>
</reference>
<proteinExistence type="predicted"/>
<comment type="caution">
    <text evidence="1">The sequence shown here is derived from an EMBL/GenBank/DDBJ whole genome shotgun (WGS) entry which is preliminary data.</text>
</comment>
<gene>
    <name evidence="1" type="ORF">B9Q54_09850</name>
</gene>